<evidence type="ECO:0000313" key="2">
    <source>
        <dbReference type="Proteomes" id="UP000828390"/>
    </source>
</evidence>
<dbReference type="EMBL" id="JAIWYP010000007">
    <property type="protein sequence ID" value="KAH3797245.1"/>
    <property type="molecule type" value="Genomic_DNA"/>
</dbReference>
<protein>
    <submittedName>
        <fullName evidence="1">Uncharacterized protein</fullName>
    </submittedName>
</protein>
<keyword evidence="2" id="KW-1185">Reference proteome</keyword>
<dbReference type="Proteomes" id="UP000828390">
    <property type="component" value="Unassembled WGS sequence"/>
</dbReference>
<name>A0A9D4FEG3_DREPO</name>
<sequence length="140" mass="15754">MRSHIVLAQKERDLYNSPIKKAKETPHLCPSERSNHFTFDFAQSVGIPHHARQMGPFYFAFLRKVDGGKEKDGGNNGGDDADDDDHEYDLDLLIKVSVVAFRSKQKSVCDWVLCMASPDTAPHFNRIYDAGSGSFTMFGR</sequence>
<accession>A0A9D4FEG3</accession>
<comment type="caution">
    <text evidence="1">The sequence shown here is derived from an EMBL/GenBank/DDBJ whole genome shotgun (WGS) entry which is preliminary data.</text>
</comment>
<reference evidence="1" key="1">
    <citation type="journal article" date="2019" name="bioRxiv">
        <title>The Genome of the Zebra Mussel, Dreissena polymorpha: A Resource for Invasive Species Research.</title>
        <authorList>
            <person name="McCartney M.A."/>
            <person name="Auch B."/>
            <person name="Kono T."/>
            <person name="Mallez S."/>
            <person name="Zhang Y."/>
            <person name="Obille A."/>
            <person name="Becker A."/>
            <person name="Abrahante J.E."/>
            <person name="Garbe J."/>
            <person name="Badalamenti J.P."/>
            <person name="Herman A."/>
            <person name="Mangelson H."/>
            <person name="Liachko I."/>
            <person name="Sullivan S."/>
            <person name="Sone E.D."/>
            <person name="Koren S."/>
            <person name="Silverstein K.A.T."/>
            <person name="Beckman K.B."/>
            <person name="Gohl D.M."/>
        </authorList>
    </citation>
    <scope>NUCLEOTIDE SEQUENCE</scope>
    <source>
        <strain evidence="1">Duluth1</strain>
        <tissue evidence="1">Whole animal</tissue>
    </source>
</reference>
<reference evidence="1" key="2">
    <citation type="submission" date="2020-11" db="EMBL/GenBank/DDBJ databases">
        <authorList>
            <person name="McCartney M.A."/>
            <person name="Auch B."/>
            <person name="Kono T."/>
            <person name="Mallez S."/>
            <person name="Becker A."/>
            <person name="Gohl D.M."/>
            <person name="Silverstein K.A.T."/>
            <person name="Koren S."/>
            <person name="Bechman K.B."/>
            <person name="Herman A."/>
            <person name="Abrahante J.E."/>
            <person name="Garbe J."/>
        </authorList>
    </citation>
    <scope>NUCLEOTIDE SEQUENCE</scope>
    <source>
        <strain evidence="1">Duluth1</strain>
        <tissue evidence="1">Whole animal</tissue>
    </source>
</reference>
<evidence type="ECO:0000313" key="1">
    <source>
        <dbReference type="EMBL" id="KAH3797245.1"/>
    </source>
</evidence>
<gene>
    <name evidence="1" type="ORF">DPMN_150822</name>
</gene>
<dbReference type="AlphaFoldDB" id="A0A9D4FEG3"/>
<organism evidence="1 2">
    <name type="scientific">Dreissena polymorpha</name>
    <name type="common">Zebra mussel</name>
    <name type="synonym">Mytilus polymorpha</name>
    <dbReference type="NCBI Taxonomy" id="45954"/>
    <lineage>
        <taxon>Eukaryota</taxon>
        <taxon>Metazoa</taxon>
        <taxon>Spiralia</taxon>
        <taxon>Lophotrochozoa</taxon>
        <taxon>Mollusca</taxon>
        <taxon>Bivalvia</taxon>
        <taxon>Autobranchia</taxon>
        <taxon>Heteroconchia</taxon>
        <taxon>Euheterodonta</taxon>
        <taxon>Imparidentia</taxon>
        <taxon>Neoheterodontei</taxon>
        <taxon>Myida</taxon>
        <taxon>Dreissenoidea</taxon>
        <taxon>Dreissenidae</taxon>
        <taxon>Dreissena</taxon>
    </lineage>
</organism>
<proteinExistence type="predicted"/>